<evidence type="ECO:0000313" key="2">
    <source>
        <dbReference type="Proteomes" id="UP000828390"/>
    </source>
</evidence>
<gene>
    <name evidence="1" type="ORF">DPMN_101688</name>
</gene>
<reference evidence="1" key="1">
    <citation type="journal article" date="2019" name="bioRxiv">
        <title>The Genome of the Zebra Mussel, Dreissena polymorpha: A Resource for Invasive Species Research.</title>
        <authorList>
            <person name="McCartney M.A."/>
            <person name="Auch B."/>
            <person name="Kono T."/>
            <person name="Mallez S."/>
            <person name="Zhang Y."/>
            <person name="Obille A."/>
            <person name="Becker A."/>
            <person name="Abrahante J.E."/>
            <person name="Garbe J."/>
            <person name="Badalamenti J.P."/>
            <person name="Herman A."/>
            <person name="Mangelson H."/>
            <person name="Liachko I."/>
            <person name="Sullivan S."/>
            <person name="Sone E.D."/>
            <person name="Koren S."/>
            <person name="Silverstein K.A.T."/>
            <person name="Beckman K.B."/>
            <person name="Gohl D.M."/>
        </authorList>
    </citation>
    <scope>NUCLEOTIDE SEQUENCE</scope>
    <source>
        <strain evidence="1">Duluth1</strain>
        <tissue evidence="1">Whole animal</tissue>
    </source>
</reference>
<sequence length="109" mass="12249">MEQWTVCVTGDPELARFSVVHLHIVAARIWTAAKTPCETTEASAAVRVLVTTREQTLGHLCRHCGFIVIDSDIHAVTSCQRLREYKLTILRACEILHDTNPRDKVTLPL</sequence>
<keyword evidence="2" id="KW-1185">Reference proteome</keyword>
<evidence type="ECO:0000313" key="1">
    <source>
        <dbReference type="EMBL" id="KAH3859042.1"/>
    </source>
</evidence>
<name>A0A9D4LHZ9_DREPO</name>
<dbReference type="EMBL" id="JAIWYP010000003">
    <property type="protein sequence ID" value="KAH3859042.1"/>
    <property type="molecule type" value="Genomic_DNA"/>
</dbReference>
<dbReference type="AlphaFoldDB" id="A0A9D4LHZ9"/>
<accession>A0A9D4LHZ9</accession>
<dbReference type="Proteomes" id="UP000828390">
    <property type="component" value="Unassembled WGS sequence"/>
</dbReference>
<reference evidence="1" key="2">
    <citation type="submission" date="2020-11" db="EMBL/GenBank/DDBJ databases">
        <authorList>
            <person name="McCartney M.A."/>
            <person name="Auch B."/>
            <person name="Kono T."/>
            <person name="Mallez S."/>
            <person name="Becker A."/>
            <person name="Gohl D.M."/>
            <person name="Silverstein K.A.T."/>
            <person name="Koren S."/>
            <person name="Bechman K.B."/>
            <person name="Herman A."/>
            <person name="Abrahante J.E."/>
            <person name="Garbe J."/>
        </authorList>
    </citation>
    <scope>NUCLEOTIDE SEQUENCE</scope>
    <source>
        <strain evidence="1">Duluth1</strain>
        <tissue evidence="1">Whole animal</tissue>
    </source>
</reference>
<organism evidence="1 2">
    <name type="scientific">Dreissena polymorpha</name>
    <name type="common">Zebra mussel</name>
    <name type="synonym">Mytilus polymorpha</name>
    <dbReference type="NCBI Taxonomy" id="45954"/>
    <lineage>
        <taxon>Eukaryota</taxon>
        <taxon>Metazoa</taxon>
        <taxon>Spiralia</taxon>
        <taxon>Lophotrochozoa</taxon>
        <taxon>Mollusca</taxon>
        <taxon>Bivalvia</taxon>
        <taxon>Autobranchia</taxon>
        <taxon>Heteroconchia</taxon>
        <taxon>Euheterodonta</taxon>
        <taxon>Imparidentia</taxon>
        <taxon>Neoheterodontei</taxon>
        <taxon>Myida</taxon>
        <taxon>Dreissenoidea</taxon>
        <taxon>Dreissenidae</taxon>
        <taxon>Dreissena</taxon>
    </lineage>
</organism>
<comment type="caution">
    <text evidence="1">The sequence shown here is derived from an EMBL/GenBank/DDBJ whole genome shotgun (WGS) entry which is preliminary data.</text>
</comment>
<proteinExistence type="predicted"/>
<protein>
    <submittedName>
        <fullName evidence="1">Uncharacterized protein</fullName>
    </submittedName>
</protein>